<dbReference type="Proteomes" id="UP000326396">
    <property type="component" value="Linkage Group LG18"/>
</dbReference>
<accession>A0A5N6NMF5</accession>
<proteinExistence type="predicted"/>
<evidence type="ECO:0000313" key="2">
    <source>
        <dbReference type="EMBL" id="KAD4981885.1"/>
    </source>
</evidence>
<reference evidence="2 3" key="1">
    <citation type="submission" date="2019-05" db="EMBL/GenBank/DDBJ databases">
        <title>Mikania micrantha, genome provides insights into the molecular mechanism of rapid growth.</title>
        <authorList>
            <person name="Liu B."/>
        </authorList>
    </citation>
    <scope>NUCLEOTIDE SEQUENCE [LARGE SCALE GENOMIC DNA]</scope>
    <source>
        <strain evidence="2">NLD-2019</strain>
        <tissue evidence="2">Leaf</tissue>
    </source>
</reference>
<protein>
    <submittedName>
        <fullName evidence="2">Uncharacterized protein</fullName>
    </submittedName>
</protein>
<name>A0A5N6NMF5_9ASTR</name>
<evidence type="ECO:0000256" key="1">
    <source>
        <dbReference type="SAM" id="MobiDB-lite"/>
    </source>
</evidence>
<dbReference type="PANTHER" id="PTHR37721">
    <property type="entry name" value="OS05G0464200 PROTEIN"/>
    <property type="match status" value="1"/>
</dbReference>
<dbReference type="OrthoDB" id="1729447at2759"/>
<dbReference type="EMBL" id="SZYD01000010">
    <property type="protein sequence ID" value="KAD4981885.1"/>
    <property type="molecule type" value="Genomic_DNA"/>
</dbReference>
<sequence length="70" mass="7189">MAAPFSTPSMKKPTAALPPRRGRVKAQIFDGIAEIVVSAVSRAGNLLGLVKKDDESAAATTAETAFTSGD</sequence>
<dbReference type="PANTHER" id="PTHR37721:SF1">
    <property type="entry name" value="OS05G0464200 PROTEIN"/>
    <property type="match status" value="1"/>
</dbReference>
<comment type="caution">
    <text evidence="2">The sequence shown here is derived from an EMBL/GenBank/DDBJ whole genome shotgun (WGS) entry which is preliminary data.</text>
</comment>
<gene>
    <name evidence="2" type="ORF">E3N88_18556</name>
</gene>
<organism evidence="2 3">
    <name type="scientific">Mikania micrantha</name>
    <name type="common">bitter vine</name>
    <dbReference type="NCBI Taxonomy" id="192012"/>
    <lineage>
        <taxon>Eukaryota</taxon>
        <taxon>Viridiplantae</taxon>
        <taxon>Streptophyta</taxon>
        <taxon>Embryophyta</taxon>
        <taxon>Tracheophyta</taxon>
        <taxon>Spermatophyta</taxon>
        <taxon>Magnoliopsida</taxon>
        <taxon>eudicotyledons</taxon>
        <taxon>Gunneridae</taxon>
        <taxon>Pentapetalae</taxon>
        <taxon>asterids</taxon>
        <taxon>campanulids</taxon>
        <taxon>Asterales</taxon>
        <taxon>Asteraceae</taxon>
        <taxon>Asteroideae</taxon>
        <taxon>Heliantheae alliance</taxon>
        <taxon>Eupatorieae</taxon>
        <taxon>Mikania</taxon>
    </lineage>
</organism>
<keyword evidence="3" id="KW-1185">Reference proteome</keyword>
<dbReference type="AlphaFoldDB" id="A0A5N6NMF5"/>
<evidence type="ECO:0000313" key="3">
    <source>
        <dbReference type="Proteomes" id="UP000326396"/>
    </source>
</evidence>
<feature type="region of interest" description="Disordered" evidence="1">
    <location>
        <begin position="1"/>
        <end position="20"/>
    </location>
</feature>